<dbReference type="Proteomes" id="UP000289794">
    <property type="component" value="Chromosome"/>
</dbReference>
<dbReference type="AlphaFoldDB" id="A0A4V0Z8E2"/>
<name>A0A4V0Z8E2_9FIRM</name>
<sequence>MKILRSFQVISGERRISSAYVETNEEGNITDRNARDSFYAVDPELQAAIKVIEDYINQNRLAGD</sequence>
<evidence type="ECO:0000313" key="2">
    <source>
        <dbReference type="Proteomes" id="UP000289794"/>
    </source>
</evidence>
<dbReference type="RefSeq" id="WP_130182876.1">
    <property type="nucleotide sequence ID" value="NZ_CP035945.1"/>
</dbReference>
<organism evidence="1 2">
    <name type="scientific">Blautia producta</name>
    <dbReference type="NCBI Taxonomy" id="33035"/>
    <lineage>
        <taxon>Bacteria</taxon>
        <taxon>Bacillati</taxon>
        <taxon>Bacillota</taxon>
        <taxon>Clostridia</taxon>
        <taxon>Lachnospirales</taxon>
        <taxon>Lachnospiraceae</taxon>
        <taxon>Blautia</taxon>
    </lineage>
</organism>
<dbReference type="EMBL" id="CP035945">
    <property type="protein sequence ID" value="QBE99988.1"/>
    <property type="molecule type" value="Genomic_DNA"/>
</dbReference>
<dbReference type="KEGG" id="bpro:PMF13cell1_05584"/>
<reference evidence="1 2" key="1">
    <citation type="submission" date="2019-01" db="EMBL/GenBank/DDBJ databases">
        <title>PMF-metabolizing Aryl O-demethylase.</title>
        <authorList>
            <person name="Kim M."/>
        </authorList>
    </citation>
    <scope>NUCLEOTIDE SEQUENCE [LARGE SCALE GENOMIC DNA]</scope>
    <source>
        <strain evidence="1 2">PMF1</strain>
    </source>
</reference>
<gene>
    <name evidence="1" type="ORF">PMF13cell1_05584</name>
</gene>
<evidence type="ECO:0000313" key="1">
    <source>
        <dbReference type="EMBL" id="QBE99988.1"/>
    </source>
</evidence>
<protein>
    <submittedName>
        <fullName evidence="1">Uncharacterized protein</fullName>
    </submittedName>
</protein>
<accession>A0A4V0Z8E2</accession>
<proteinExistence type="predicted"/>